<comment type="caution">
    <text evidence="1">The sequence shown here is derived from an EMBL/GenBank/DDBJ whole genome shotgun (WGS) entry which is preliminary data.</text>
</comment>
<gene>
    <name evidence="1" type="ORF">MANES_13G045000v8</name>
</gene>
<organism evidence="1 2">
    <name type="scientific">Manihot esculenta</name>
    <name type="common">Cassava</name>
    <name type="synonym">Jatropha manihot</name>
    <dbReference type="NCBI Taxonomy" id="3983"/>
    <lineage>
        <taxon>Eukaryota</taxon>
        <taxon>Viridiplantae</taxon>
        <taxon>Streptophyta</taxon>
        <taxon>Embryophyta</taxon>
        <taxon>Tracheophyta</taxon>
        <taxon>Spermatophyta</taxon>
        <taxon>Magnoliopsida</taxon>
        <taxon>eudicotyledons</taxon>
        <taxon>Gunneridae</taxon>
        <taxon>Pentapetalae</taxon>
        <taxon>rosids</taxon>
        <taxon>fabids</taxon>
        <taxon>Malpighiales</taxon>
        <taxon>Euphorbiaceae</taxon>
        <taxon>Crotonoideae</taxon>
        <taxon>Manihoteae</taxon>
        <taxon>Manihot</taxon>
    </lineage>
</organism>
<protein>
    <submittedName>
        <fullName evidence="1">Uncharacterized protein</fullName>
    </submittedName>
</protein>
<dbReference type="EMBL" id="CM004399">
    <property type="protein sequence ID" value="KAG8640319.1"/>
    <property type="molecule type" value="Genomic_DNA"/>
</dbReference>
<name>A0ACB7GKS4_MANES</name>
<evidence type="ECO:0000313" key="1">
    <source>
        <dbReference type="EMBL" id="KAG8640319.1"/>
    </source>
</evidence>
<dbReference type="Proteomes" id="UP000091857">
    <property type="component" value="Chromosome 13"/>
</dbReference>
<keyword evidence="2" id="KW-1185">Reference proteome</keyword>
<sequence>MAEYASSTSCVKLHMRTSCLREKSYLIRNSYFRTPQRKYSHGSCRVLQNPPVNNTCSIGLSNFKANPGNRETSLRRSCLGALEDPDGAAASDLVSISDQLLLMASIALTHIAGVIPIVRPNLTSGRNITDHSSVLDSTMSSGSAKKEVIVNINNAWDAVKEKLLVSLHAIEHNINLGNRLLEIDEQRAKQPLSLYAISEGPKLRLLWASFKQLEDEVNNVFGDSEDFNLDDWLTIFPEIIKKSCNCMYIAWLVEELRLRNKKLDEELLSLMIQKLKGDETVLQTIRKSSKEDLYAELLYFLRFGSLSRKSCCYDQSFFTLHGDVILEDLVITLADGIASVYLELISVDGNLSNEMNNLGMDMCDMSTRALQRLRNEVALNQWLYQNVEAVVSMYEDRFDLCILQSTVIEEPRQNQTKNSSWWKNLTERNLTERKYGTVPSSFNYIFIGQLSMPVKRTNELRALTGWRYYFSLCLEFLDISMPLIRAIIDKVSNAVSFFLVSLIGRSLGLIYSGIRQSLRWK</sequence>
<accession>A0ACB7GKS4</accession>
<proteinExistence type="predicted"/>
<reference evidence="2" key="1">
    <citation type="journal article" date="2016" name="Nat. Biotechnol.">
        <title>Sequencing wild and cultivated cassava and related species reveals extensive interspecific hybridization and genetic diversity.</title>
        <authorList>
            <person name="Bredeson J.V."/>
            <person name="Lyons J.B."/>
            <person name="Prochnik S.E."/>
            <person name="Wu G.A."/>
            <person name="Ha C.M."/>
            <person name="Edsinger-Gonzales E."/>
            <person name="Grimwood J."/>
            <person name="Schmutz J."/>
            <person name="Rabbi I.Y."/>
            <person name="Egesi C."/>
            <person name="Nauluvula P."/>
            <person name="Lebot V."/>
            <person name="Ndunguru J."/>
            <person name="Mkamilo G."/>
            <person name="Bart R.S."/>
            <person name="Setter T.L."/>
            <person name="Gleadow R.M."/>
            <person name="Kulakow P."/>
            <person name="Ferguson M.E."/>
            <person name="Rounsley S."/>
            <person name="Rokhsar D.S."/>
        </authorList>
    </citation>
    <scope>NUCLEOTIDE SEQUENCE [LARGE SCALE GENOMIC DNA]</scope>
    <source>
        <strain evidence="2">cv. AM560-2</strain>
    </source>
</reference>
<evidence type="ECO:0000313" key="2">
    <source>
        <dbReference type="Proteomes" id="UP000091857"/>
    </source>
</evidence>